<dbReference type="RefSeq" id="WP_093239849.1">
    <property type="nucleotide sequence ID" value="NZ_FNQF01000002.1"/>
</dbReference>
<dbReference type="GO" id="GO:0016491">
    <property type="term" value="F:oxidoreductase activity"/>
    <property type="evidence" value="ECO:0007669"/>
    <property type="project" value="UniProtKB-KW"/>
</dbReference>
<dbReference type="InterPro" id="IPR006140">
    <property type="entry name" value="D-isomer_DH_NAD-bd"/>
</dbReference>
<evidence type="ECO:0000313" key="4">
    <source>
        <dbReference type="EMBL" id="SDZ99718.1"/>
    </source>
</evidence>
<sequence length="308" mass="35508">MSILLVCQHRDSKPWFKAFNEKNPDLDIQVYPEVENPDDIEFAISWRHPEGIYKNYPNLKVIASMGAGVHHVLKDQTIPDDVKITRIVDENLTRDMADFALLNTLFHIRNYNFHIAQQQEKNWQIKAYRQPQETKVGILGMGVLGQAVAEKLNQNDFQVLGWSKSKKENKAFRSFTENEFDEFMSQLDILICLLPLTEETEGVLNYENLKKLPQGAKIINLARGPHVVDDDLLKLLDEEHLSSAILDVFDEEPLPKNSPYWSHPKVLVTPHVASMTDPQSVVNQIYENIENMKNGKDLKNQVDRSKKY</sequence>
<name>A0A1H3XMF2_9FLAO</name>
<proteinExistence type="predicted"/>
<keyword evidence="5" id="KW-1185">Reference proteome</keyword>
<keyword evidence="1" id="KW-0560">Oxidoreductase</keyword>
<dbReference type="Pfam" id="PF02826">
    <property type="entry name" value="2-Hacid_dh_C"/>
    <property type="match status" value="1"/>
</dbReference>
<protein>
    <submittedName>
        <fullName evidence="4">Glyoxylate/hydroxypyruvate reductase A</fullName>
    </submittedName>
</protein>
<organism evidence="4 5">
    <name type="scientific">Psychroflexus halocasei</name>
    <dbReference type="NCBI Taxonomy" id="908615"/>
    <lineage>
        <taxon>Bacteria</taxon>
        <taxon>Pseudomonadati</taxon>
        <taxon>Bacteroidota</taxon>
        <taxon>Flavobacteriia</taxon>
        <taxon>Flavobacteriales</taxon>
        <taxon>Flavobacteriaceae</taxon>
        <taxon>Psychroflexus</taxon>
    </lineage>
</organism>
<dbReference type="PANTHER" id="PTHR43333:SF1">
    <property type="entry name" value="D-ISOMER SPECIFIC 2-HYDROXYACID DEHYDROGENASE NAD-BINDING DOMAIN-CONTAINING PROTEIN"/>
    <property type="match status" value="1"/>
</dbReference>
<keyword evidence="4" id="KW-0670">Pyruvate</keyword>
<dbReference type="SUPFAM" id="SSF52283">
    <property type="entry name" value="Formate/glycerate dehydrogenase catalytic domain-like"/>
    <property type="match status" value="1"/>
</dbReference>
<dbReference type="Proteomes" id="UP000198820">
    <property type="component" value="Unassembled WGS sequence"/>
</dbReference>
<keyword evidence="2" id="KW-0520">NAD</keyword>
<dbReference type="GO" id="GO:0051287">
    <property type="term" value="F:NAD binding"/>
    <property type="evidence" value="ECO:0007669"/>
    <property type="project" value="InterPro"/>
</dbReference>
<dbReference type="PANTHER" id="PTHR43333">
    <property type="entry name" value="2-HACID_DH_C DOMAIN-CONTAINING PROTEIN"/>
    <property type="match status" value="1"/>
</dbReference>
<evidence type="ECO:0000313" key="5">
    <source>
        <dbReference type="Proteomes" id="UP000198820"/>
    </source>
</evidence>
<evidence type="ECO:0000256" key="1">
    <source>
        <dbReference type="ARBA" id="ARBA00023002"/>
    </source>
</evidence>
<dbReference type="AlphaFoldDB" id="A0A1H3XMF2"/>
<accession>A0A1H3XMF2</accession>
<evidence type="ECO:0000256" key="2">
    <source>
        <dbReference type="ARBA" id="ARBA00023027"/>
    </source>
</evidence>
<gene>
    <name evidence="4" type="ORF">SAMN05421540_102389</name>
</gene>
<evidence type="ECO:0000259" key="3">
    <source>
        <dbReference type="Pfam" id="PF02826"/>
    </source>
</evidence>
<dbReference type="STRING" id="908615.SAMN05421540_102389"/>
<dbReference type="Gene3D" id="3.40.50.720">
    <property type="entry name" value="NAD(P)-binding Rossmann-like Domain"/>
    <property type="match status" value="2"/>
</dbReference>
<dbReference type="InterPro" id="IPR036291">
    <property type="entry name" value="NAD(P)-bd_dom_sf"/>
</dbReference>
<feature type="domain" description="D-isomer specific 2-hydroxyacid dehydrogenase NAD-binding" evidence="3">
    <location>
        <begin position="105"/>
        <end position="273"/>
    </location>
</feature>
<reference evidence="4 5" key="1">
    <citation type="submission" date="2016-10" db="EMBL/GenBank/DDBJ databases">
        <authorList>
            <person name="de Groot N.N."/>
        </authorList>
    </citation>
    <scope>NUCLEOTIDE SEQUENCE [LARGE SCALE GENOMIC DNA]</scope>
    <source>
        <strain evidence="4 5">DSM 23581</strain>
    </source>
</reference>
<dbReference type="CDD" id="cd12164">
    <property type="entry name" value="GDH_like_2"/>
    <property type="match status" value="1"/>
</dbReference>
<dbReference type="EMBL" id="FNQF01000002">
    <property type="protein sequence ID" value="SDZ99718.1"/>
    <property type="molecule type" value="Genomic_DNA"/>
</dbReference>
<dbReference type="SUPFAM" id="SSF51735">
    <property type="entry name" value="NAD(P)-binding Rossmann-fold domains"/>
    <property type="match status" value="1"/>
</dbReference>